<evidence type="ECO:0000313" key="3">
    <source>
        <dbReference type="Proteomes" id="UP000034690"/>
    </source>
</evidence>
<name>A0A0G0N4W9_9BACT</name>
<dbReference type="AlphaFoldDB" id="A0A0G0N4W9"/>
<proteinExistence type="predicted"/>
<evidence type="ECO:0000256" key="1">
    <source>
        <dbReference type="SAM" id="Phobius"/>
    </source>
</evidence>
<feature type="transmembrane region" description="Helical" evidence="1">
    <location>
        <begin position="383"/>
        <end position="404"/>
    </location>
</feature>
<dbReference type="EMBL" id="LBWQ01000039">
    <property type="protein sequence ID" value="KKR11234.1"/>
    <property type="molecule type" value="Genomic_DNA"/>
</dbReference>
<evidence type="ECO:0008006" key="4">
    <source>
        <dbReference type="Google" id="ProtNLM"/>
    </source>
</evidence>
<evidence type="ECO:0000313" key="2">
    <source>
        <dbReference type="EMBL" id="KKR11234.1"/>
    </source>
</evidence>
<protein>
    <recommendedName>
        <fullName evidence="4">Baseplate protein J-like domain-containing protein</fullName>
    </recommendedName>
</protein>
<organism evidence="2 3">
    <name type="scientific">Candidatus Woesebacteria bacterium GW2011_GWA1_39_21b</name>
    <dbReference type="NCBI Taxonomy" id="1618551"/>
    <lineage>
        <taxon>Bacteria</taxon>
        <taxon>Candidatus Woeseibacteriota</taxon>
    </lineage>
</organism>
<accession>A0A0G0N4W9</accession>
<keyword evidence="1" id="KW-1133">Transmembrane helix</keyword>
<gene>
    <name evidence="2" type="ORF">UT40_C0039G0001</name>
</gene>
<keyword evidence="1" id="KW-0812">Transmembrane</keyword>
<sequence>MDLKSLLPTKGKDNEKEYFWSLVIEPGWVQAGIWRIEGEKSQIMLSSPPFSWEVDEDLVQAVDNALSSAIQGFPEDLKEPTKTVFGVPSNWVGGGQIKGDHLEKIKILCSELTLTPIGFVVIPEAIAHLTKSEEGTPLNAIVLGVYKESLEITLFRLGNLGGSSQVARSVSIIDDVSEGLARFGEGDTLPYRILIYDGREGELEEVRQALLKVNWEDFGNLKFLHTPKIELVDTQKKVYAVCLAGASELANVTSIEVVKESDEKEEGKELGSFDKFLPAEESSPEELGFVVGKDITQEKNIASDEETVQAVNIPGEENISEMHENVGPVVEKTKGELLSFTKSPLKFLDSIKTGVLSIGTWLKSTKSQIGMPGQRKSAVKQTFTFGFGFLVLFLLLGFLFWWFYPKAEVSIYVSPQKLEEKFDIKVDTKVDASDTSQKVLKGEILEATVSGDKTKNATGTKTVGDKAKGEVTLYRVGTELKLSSGTILYGPEGLKFSLDKEVTIASGSAGSVGTTKTSVIAEDIGAQYNLAGGTTFGVGNYSSSDLEAKNESSFSGGSSREITAVSSDDQEVLEEDLKEELVQKIKEEFLKKISAEKLILEESLAATPSSRNFSNKVGDEAETLKLSLELEANAVSLNKSELVQLAEEVLKDKIPRGFVLRGEQIEFDFVLEGEEKRVYDFEVRVVANLLPEVKSEEIVKKIRGKYPKLAEEYLNQDVAGFVRAEIRIRPILPGKLKTLPHVAKNIEIEVAAER</sequence>
<reference evidence="2 3" key="1">
    <citation type="journal article" date="2015" name="Nature">
        <title>rRNA introns, odd ribosomes, and small enigmatic genomes across a large radiation of phyla.</title>
        <authorList>
            <person name="Brown C.T."/>
            <person name="Hug L.A."/>
            <person name="Thomas B.C."/>
            <person name="Sharon I."/>
            <person name="Castelle C.J."/>
            <person name="Singh A."/>
            <person name="Wilkins M.J."/>
            <person name="Williams K.H."/>
            <person name="Banfield J.F."/>
        </authorList>
    </citation>
    <scope>NUCLEOTIDE SEQUENCE [LARGE SCALE GENOMIC DNA]</scope>
</reference>
<dbReference type="Proteomes" id="UP000034690">
    <property type="component" value="Unassembled WGS sequence"/>
</dbReference>
<comment type="caution">
    <text evidence="2">The sequence shown here is derived from an EMBL/GenBank/DDBJ whole genome shotgun (WGS) entry which is preliminary data.</text>
</comment>
<keyword evidence="1" id="KW-0472">Membrane</keyword>